<keyword evidence="2" id="KW-0808">Transferase</keyword>
<dbReference type="InterPro" id="IPR016181">
    <property type="entry name" value="Acyl_CoA_acyltransferase"/>
</dbReference>
<proteinExistence type="predicted"/>
<dbReference type="InterPro" id="IPR000182">
    <property type="entry name" value="GNAT_dom"/>
</dbReference>
<gene>
    <name evidence="2" type="ordered locus">Clole_3229</name>
</gene>
<protein>
    <submittedName>
        <fullName evidence="2">GCN5-related N-acetyltransferase</fullName>
    </submittedName>
</protein>
<dbReference type="AlphaFoldDB" id="F2JPY8"/>
<dbReference type="eggNOG" id="COG0456">
    <property type="taxonomic scope" value="Bacteria"/>
</dbReference>
<dbReference type="EMBL" id="CP002582">
    <property type="protein sequence ID" value="ADZ84923.1"/>
    <property type="molecule type" value="Genomic_DNA"/>
</dbReference>
<reference evidence="2 3" key="1">
    <citation type="journal article" date="2011" name="J. Bacteriol.">
        <title>Complete genome sequence of the cellulose-degrading bacterium Cellulosilyticum lentocellum.</title>
        <authorList>
            <consortium name="US DOE Joint Genome Institute"/>
            <person name="Miller D.A."/>
            <person name="Suen G."/>
            <person name="Bruce D."/>
            <person name="Copeland A."/>
            <person name="Cheng J.F."/>
            <person name="Detter C."/>
            <person name="Goodwin L.A."/>
            <person name="Han C.S."/>
            <person name="Hauser L.J."/>
            <person name="Land M.L."/>
            <person name="Lapidus A."/>
            <person name="Lucas S."/>
            <person name="Meincke L."/>
            <person name="Pitluck S."/>
            <person name="Tapia R."/>
            <person name="Teshima H."/>
            <person name="Woyke T."/>
            <person name="Fox B.G."/>
            <person name="Angert E.R."/>
            <person name="Currie C.R."/>
        </authorList>
    </citation>
    <scope>NUCLEOTIDE SEQUENCE [LARGE SCALE GENOMIC DNA]</scope>
    <source>
        <strain evidence="3">ATCC 49066 / DSM 5427 / NCIMB 11756 / RHM5</strain>
    </source>
</reference>
<dbReference type="HOGENOM" id="CLU_116318_1_0_9"/>
<dbReference type="STRING" id="642492.Clole_3229"/>
<dbReference type="SUPFAM" id="SSF55729">
    <property type="entry name" value="Acyl-CoA N-acyltransferases (Nat)"/>
    <property type="match status" value="1"/>
</dbReference>
<dbReference type="KEGG" id="cle:Clole_3229"/>
<dbReference type="RefSeq" id="WP_013658201.1">
    <property type="nucleotide sequence ID" value="NC_015275.1"/>
</dbReference>
<dbReference type="CDD" id="cd04301">
    <property type="entry name" value="NAT_SF"/>
    <property type="match status" value="1"/>
</dbReference>
<dbReference type="Gene3D" id="3.40.630.30">
    <property type="match status" value="1"/>
</dbReference>
<dbReference type="GO" id="GO:0016747">
    <property type="term" value="F:acyltransferase activity, transferring groups other than amino-acyl groups"/>
    <property type="evidence" value="ECO:0007669"/>
    <property type="project" value="InterPro"/>
</dbReference>
<accession>F2JPY8</accession>
<dbReference type="Pfam" id="PF00583">
    <property type="entry name" value="Acetyltransf_1"/>
    <property type="match status" value="1"/>
</dbReference>
<keyword evidence="3" id="KW-1185">Reference proteome</keyword>
<name>F2JPY8_CELLD</name>
<evidence type="ECO:0000313" key="3">
    <source>
        <dbReference type="Proteomes" id="UP000008467"/>
    </source>
</evidence>
<feature type="domain" description="N-acetyltransferase" evidence="1">
    <location>
        <begin position="4"/>
        <end position="152"/>
    </location>
</feature>
<organism evidence="2 3">
    <name type="scientific">Cellulosilyticum lentocellum (strain ATCC 49066 / DSM 5427 / NCIMB 11756 / RHM5)</name>
    <name type="common">Clostridium lentocellum</name>
    <dbReference type="NCBI Taxonomy" id="642492"/>
    <lineage>
        <taxon>Bacteria</taxon>
        <taxon>Bacillati</taxon>
        <taxon>Bacillota</taxon>
        <taxon>Clostridia</taxon>
        <taxon>Lachnospirales</taxon>
        <taxon>Cellulosilyticaceae</taxon>
        <taxon>Cellulosilyticum</taxon>
    </lineage>
</organism>
<dbReference type="Proteomes" id="UP000008467">
    <property type="component" value="Chromosome"/>
</dbReference>
<evidence type="ECO:0000313" key="2">
    <source>
        <dbReference type="EMBL" id="ADZ84923.1"/>
    </source>
</evidence>
<sequence length="152" mass="17913">MNNSICRSALDREYKLLSQLAYESEAYWQYNQSYMDIFKEKYNITVEWIKQYEVRVLEVEGEIAGFWGAKRYKEKLELEYFYIEVGHIGKGNGKLLWKDLLSWCKAQGILEMEFVTSEQVIPFYEKQGAKVIGRVSSEIDGRAIPLLRCKLE</sequence>
<dbReference type="PROSITE" id="PS51186">
    <property type="entry name" value="GNAT"/>
    <property type="match status" value="1"/>
</dbReference>
<evidence type="ECO:0000259" key="1">
    <source>
        <dbReference type="PROSITE" id="PS51186"/>
    </source>
</evidence>